<proteinExistence type="predicted"/>
<reference evidence="1" key="1">
    <citation type="submission" date="2021-05" db="EMBL/GenBank/DDBJ databases">
        <title>A free-living protist that lacks canonical eukaryotic 1 DNA replication and segregation systems.</title>
        <authorList>
            <person name="Salas-Leiva D.E."/>
            <person name="Tromer E.C."/>
            <person name="Curtis B.A."/>
            <person name="Jerlstrom-Hultqvist J."/>
            <person name="Kolisko M."/>
            <person name="Yi Z."/>
            <person name="Salas-Leiva J.S."/>
            <person name="Gallot-Lavallee L."/>
            <person name="Kops G.J.P.L."/>
            <person name="Archibald J.M."/>
            <person name="Simpson A.G.B."/>
            <person name="Roger A.J."/>
        </authorList>
    </citation>
    <scope>NUCLEOTIDE SEQUENCE</scope>
    <source>
        <strain evidence="1">BICM</strain>
    </source>
</reference>
<protein>
    <submittedName>
        <fullName evidence="1">Uncharacterized protein</fullName>
    </submittedName>
</protein>
<evidence type="ECO:0000313" key="1">
    <source>
        <dbReference type="EMBL" id="KAG9396488.1"/>
    </source>
</evidence>
<dbReference type="AlphaFoldDB" id="A0A8J6E3X1"/>
<keyword evidence="2" id="KW-1185">Reference proteome</keyword>
<evidence type="ECO:0000313" key="2">
    <source>
        <dbReference type="Proteomes" id="UP000717585"/>
    </source>
</evidence>
<organism evidence="1 2">
    <name type="scientific">Carpediemonas membranifera</name>
    <dbReference type="NCBI Taxonomy" id="201153"/>
    <lineage>
        <taxon>Eukaryota</taxon>
        <taxon>Metamonada</taxon>
        <taxon>Carpediemonas-like organisms</taxon>
        <taxon>Carpediemonas</taxon>
    </lineage>
</organism>
<sequence>MSDNTAVEAVLKEIRAKITELGDDDLARPLIVAHTHRVQASERITRTLTMTTLMPHDIKAEVARRLEGYTNSIELPLQRIFDAIEQGRLNDAAVVQDVKLTQQVLALVAHCQVALAGVRAHLKLGRKRLSDGDIVSAAIRGRDITLGGSSPGNGHYSAALVAAVRTAGGVKSDTTARGYLNRLLVLVLAPDYFRVAVYGISRRIPAPNDFWATLVSRLCHDGYLPAIGDEAHWEPLQVSDPDRYYTVTCVVRHEYLKTTCGPGSFVLILQYDGYSGLSIVSLNADLCLVRCVREYLAENALERHADPTWLVELTDTEETEDEESSSE</sequence>
<gene>
    <name evidence="1" type="ORF">J8273_1470</name>
</gene>
<dbReference type="EMBL" id="JAHDYR010000005">
    <property type="protein sequence ID" value="KAG9396488.1"/>
    <property type="molecule type" value="Genomic_DNA"/>
</dbReference>
<accession>A0A8J6E3X1</accession>
<dbReference type="Proteomes" id="UP000717585">
    <property type="component" value="Unassembled WGS sequence"/>
</dbReference>
<name>A0A8J6E3X1_9EUKA</name>
<comment type="caution">
    <text evidence="1">The sequence shown here is derived from an EMBL/GenBank/DDBJ whole genome shotgun (WGS) entry which is preliminary data.</text>
</comment>